<keyword evidence="2" id="KW-1185">Reference proteome</keyword>
<dbReference type="Proteomes" id="UP000015106">
    <property type="component" value="Chromosome 5"/>
</dbReference>
<evidence type="ECO:0000313" key="2">
    <source>
        <dbReference type="Proteomes" id="UP000015106"/>
    </source>
</evidence>
<proteinExistence type="predicted"/>
<dbReference type="AlphaFoldDB" id="A0A8R7UHK9"/>
<organism evidence="1 2">
    <name type="scientific">Triticum urartu</name>
    <name type="common">Red wild einkorn</name>
    <name type="synonym">Crithodium urartu</name>
    <dbReference type="NCBI Taxonomy" id="4572"/>
    <lineage>
        <taxon>Eukaryota</taxon>
        <taxon>Viridiplantae</taxon>
        <taxon>Streptophyta</taxon>
        <taxon>Embryophyta</taxon>
        <taxon>Tracheophyta</taxon>
        <taxon>Spermatophyta</taxon>
        <taxon>Magnoliopsida</taxon>
        <taxon>Liliopsida</taxon>
        <taxon>Poales</taxon>
        <taxon>Poaceae</taxon>
        <taxon>BOP clade</taxon>
        <taxon>Pooideae</taxon>
        <taxon>Triticodae</taxon>
        <taxon>Triticeae</taxon>
        <taxon>Triticinae</taxon>
        <taxon>Triticum</taxon>
    </lineage>
</organism>
<sequence>MLASGDGSTTPSISSSHHSITIPTTLLISHLEVVLRRRCPHPAAGGGTFCSCPSAR</sequence>
<accession>A0A8R7UHK9</accession>
<dbReference type="EnsemblPlants" id="TuG1812G0500003341.01.T02">
    <property type="protein sequence ID" value="TuG1812G0500003341.01.T02.cds243406"/>
    <property type="gene ID" value="TuG1812G0500003341.01"/>
</dbReference>
<dbReference type="Gramene" id="TuG1812G0500003341.01.T02">
    <property type="protein sequence ID" value="TuG1812G0500003341.01.T02.cds243406"/>
    <property type="gene ID" value="TuG1812G0500003341.01"/>
</dbReference>
<protein>
    <submittedName>
        <fullName evidence="1">Uncharacterized protein</fullName>
    </submittedName>
</protein>
<evidence type="ECO:0000313" key="1">
    <source>
        <dbReference type="EnsemblPlants" id="TuG1812G0500003341.01.T02.cds243406"/>
    </source>
</evidence>
<reference evidence="1" key="3">
    <citation type="submission" date="2022-06" db="UniProtKB">
        <authorList>
            <consortium name="EnsemblPlants"/>
        </authorList>
    </citation>
    <scope>IDENTIFICATION</scope>
</reference>
<reference evidence="2" key="1">
    <citation type="journal article" date="2013" name="Nature">
        <title>Draft genome of the wheat A-genome progenitor Triticum urartu.</title>
        <authorList>
            <person name="Ling H.Q."/>
            <person name="Zhao S."/>
            <person name="Liu D."/>
            <person name="Wang J."/>
            <person name="Sun H."/>
            <person name="Zhang C."/>
            <person name="Fan H."/>
            <person name="Li D."/>
            <person name="Dong L."/>
            <person name="Tao Y."/>
            <person name="Gao C."/>
            <person name="Wu H."/>
            <person name="Li Y."/>
            <person name="Cui Y."/>
            <person name="Guo X."/>
            <person name="Zheng S."/>
            <person name="Wang B."/>
            <person name="Yu K."/>
            <person name="Liang Q."/>
            <person name="Yang W."/>
            <person name="Lou X."/>
            <person name="Chen J."/>
            <person name="Feng M."/>
            <person name="Jian J."/>
            <person name="Zhang X."/>
            <person name="Luo G."/>
            <person name="Jiang Y."/>
            <person name="Liu J."/>
            <person name="Wang Z."/>
            <person name="Sha Y."/>
            <person name="Zhang B."/>
            <person name="Wu H."/>
            <person name="Tang D."/>
            <person name="Shen Q."/>
            <person name="Xue P."/>
            <person name="Zou S."/>
            <person name="Wang X."/>
            <person name="Liu X."/>
            <person name="Wang F."/>
            <person name="Yang Y."/>
            <person name="An X."/>
            <person name="Dong Z."/>
            <person name="Zhang K."/>
            <person name="Zhang X."/>
            <person name="Luo M.C."/>
            <person name="Dvorak J."/>
            <person name="Tong Y."/>
            <person name="Wang J."/>
            <person name="Yang H."/>
            <person name="Li Z."/>
            <person name="Wang D."/>
            <person name="Zhang A."/>
            <person name="Wang J."/>
        </authorList>
    </citation>
    <scope>NUCLEOTIDE SEQUENCE</scope>
    <source>
        <strain evidence="2">cv. G1812</strain>
    </source>
</reference>
<name>A0A8R7UHK9_TRIUA</name>
<reference evidence="1" key="2">
    <citation type="submission" date="2018-03" db="EMBL/GenBank/DDBJ databases">
        <title>The Triticum urartu genome reveals the dynamic nature of wheat genome evolution.</title>
        <authorList>
            <person name="Ling H."/>
            <person name="Ma B."/>
            <person name="Shi X."/>
            <person name="Liu H."/>
            <person name="Dong L."/>
            <person name="Sun H."/>
            <person name="Cao Y."/>
            <person name="Gao Q."/>
            <person name="Zheng S."/>
            <person name="Li Y."/>
            <person name="Yu Y."/>
            <person name="Du H."/>
            <person name="Qi M."/>
            <person name="Li Y."/>
            <person name="Yu H."/>
            <person name="Cui Y."/>
            <person name="Wang N."/>
            <person name="Chen C."/>
            <person name="Wu H."/>
            <person name="Zhao Y."/>
            <person name="Zhang J."/>
            <person name="Li Y."/>
            <person name="Zhou W."/>
            <person name="Zhang B."/>
            <person name="Hu W."/>
            <person name="Eijk M."/>
            <person name="Tang J."/>
            <person name="Witsenboer H."/>
            <person name="Zhao S."/>
            <person name="Li Z."/>
            <person name="Zhang A."/>
            <person name="Wang D."/>
            <person name="Liang C."/>
        </authorList>
    </citation>
    <scope>NUCLEOTIDE SEQUENCE [LARGE SCALE GENOMIC DNA]</scope>
    <source>
        <strain evidence="1">cv. G1812</strain>
    </source>
</reference>